<organism evidence="2 3">
    <name type="scientific">Luteolibacter luteus</name>
    <dbReference type="NCBI Taxonomy" id="2728835"/>
    <lineage>
        <taxon>Bacteria</taxon>
        <taxon>Pseudomonadati</taxon>
        <taxon>Verrucomicrobiota</taxon>
        <taxon>Verrucomicrobiia</taxon>
        <taxon>Verrucomicrobiales</taxon>
        <taxon>Verrucomicrobiaceae</taxon>
        <taxon>Luteolibacter</taxon>
    </lineage>
</organism>
<dbReference type="Pfam" id="PF13302">
    <property type="entry name" value="Acetyltransf_3"/>
    <property type="match status" value="1"/>
</dbReference>
<evidence type="ECO:0000313" key="2">
    <source>
        <dbReference type="EMBL" id="QJE97609.1"/>
    </source>
</evidence>
<dbReference type="Gene3D" id="3.40.630.30">
    <property type="match status" value="1"/>
</dbReference>
<proteinExistence type="predicted"/>
<dbReference type="RefSeq" id="WP_169456035.1">
    <property type="nucleotide sequence ID" value="NZ_CP051774.1"/>
</dbReference>
<dbReference type="SUPFAM" id="SSF55729">
    <property type="entry name" value="Acyl-CoA N-acyltransferases (Nat)"/>
    <property type="match status" value="1"/>
</dbReference>
<name>A0A858RML4_9BACT</name>
<accession>A0A858RML4</accession>
<dbReference type="InterPro" id="IPR000182">
    <property type="entry name" value="GNAT_dom"/>
</dbReference>
<evidence type="ECO:0000313" key="3">
    <source>
        <dbReference type="Proteomes" id="UP000501812"/>
    </source>
</evidence>
<dbReference type="PANTHER" id="PTHR43792">
    <property type="entry name" value="GNAT FAMILY, PUTATIVE (AFU_ORTHOLOGUE AFUA_3G00765)-RELATED-RELATED"/>
    <property type="match status" value="1"/>
</dbReference>
<sequence length="188" mass="21129">MIPETNRAGSLKTRRLLLRQPDHDYIPSIVRHAGDPRVALKTTTIPHPYHIGHALEWLDQIEADFSSGAVETFAIERREVPGLIGMIGLIPRPDRGSAEVFYWIGFPFWRCGYATEALRETLRYAFADRGIRYVTAGHMIGNPASGKVMQKARMIFEGVVSHGMKRGGIFFDRVNYGISADEWKNATG</sequence>
<dbReference type="InterPro" id="IPR016181">
    <property type="entry name" value="Acyl_CoA_acyltransferase"/>
</dbReference>
<dbReference type="EMBL" id="CP051774">
    <property type="protein sequence ID" value="QJE97609.1"/>
    <property type="molecule type" value="Genomic_DNA"/>
</dbReference>
<dbReference type="AlphaFoldDB" id="A0A858RML4"/>
<reference evidence="2 3" key="1">
    <citation type="submission" date="2020-04" db="EMBL/GenBank/DDBJ databases">
        <title>Luteolibacter sp. G-1-1-1 isolated from soil.</title>
        <authorList>
            <person name="Dahal R.H."/>
        </authorList>
    </citation>
    <scope>NUCLEOTIDE SEQUENCE [LARGE SCALE GENOMIC DNA]</scope>
    <source>
        <strain evidence="2 3">G-1-1-1</strain>
    </source>
</reference>
<dbReference type="KEGG" id="luo:HHL09_18115"/>
<feature type="domain" description="N-acetyltransferase" evidence="1">
    <location>
        <begin position="15"/>
        <end position="154"/>
    </location>
</feature>
<protein>
    <submittedName>
        <fullName evidence="2">GNAT family N-acetyltransferase</fullName>
    </submittedName>
</protein>
<keyword evidence="2" id="KW-0808">Transferase</keyword>
<evidence type="ECO:0000259" key="1">
    <source>
        <dbReference type="Pfam" id="PF13302"/>
    </source>
</evidence>
<dbReference type="Proteomes" id="UP000501812">
    <property type="component" value="Chromosome"/>
</dbReference>
<dbReference type="GO" id="GO:0016747">
    <property type="term" value="F:acyltransferase activity, transferring groups other than amino-acyl groups"/>
    <property type="evidence" value="ECO:0007669"/>
    <property type="project" value="InterPro"/>
</dbReference>
<gene>
    <name evidence="2" type="ORF">HHL09_18115</name>
</gene>
<dbReference type="InterPro" id="IPR051531">
    <property type="entry name" value="N-acetyltransferase"/>
</dbReference>
<keyword evidence="3" id="KW-1185">Reference proteome</keyword>